<evidence type="ECO:0000259" key="6">
    <source>
        <dbReference type="PROSITE" id="PS50043"/>
    </source>
</evidence>
<feature type="domain" description="HTH luxR-type" evidence="6">
    <location>
        <begin position="142"/>
        <end position="207"/>
    </location>
</feature>
<keyword evidence="2" id="KW-0805">Transcription regulation</keyword>
<feature type="domain" description="Response regulatory" evidence="7">
    <location>
        <begin position="4"/>
        <end position="120"/>
    </location>
</feature>
<dbReference type="Proteomes" id="UP000772618">
    <property type="component" value="Unassembled WGS sequence"/>
</dbReference>
<dbReference type="SMART" id="SM00421">
    <property type="entry name" value="HTH_LUXR"/>
    <property type="match status" value="1"/>
</dbReference>
<dbReference type="SUPFAM" id="SSF52172">
    <property type="entry name" value="CheY-like"/>
    <property type="match status" value="1"/>
</dbReference>
<evidence type="ECO:0000256" key="1">
    <source>
        <dbReference type="ARBA" id="ARBA00022553"/>
    </source>
</evidence>
<dbReference type="PROSITE" id="PS50043">
    <property type="entry name" value="HTH_LUXR_2"/>
    <property type="match status" value="1"/>
</dbReference>
<dbReference type="Gene3D" id="3.40.50.2300">
    <property type="match status" value="1"/>
</dbReference>
<dbReference type="SUPFAM" id="SSF46894">
    <property type="entry name" value="C-terminal effector domain of the bipartite response regulators"/>
    <property type="match status" value="1"/>
</dbReference>
<proteinExistence type="predicted"/>
<dbReference type="CDD" id="cd06170">
    <property type="entry name" value="LuxR_C_like"/>
    <property type="match status" value="1"/>
</dbReference>
<keyword evidence="3" id="KW-0238">DNA-binding</keyword>
<dbReference type="SMART" id="SM00448">
    <property type="entry name" value="REC"/>
    <property type="match status" value="1"/>
</dbReference>
<dbReference type="CDD" id="cd17535">
    <property type="entry name" value="REC_NarL-like"/>
    <property type="match status" value="1"/>
</dbReference>
<dbReference type="PROSITE" id="PS50110">
    <property type="entry name" value="RESPONSE_REGULATORY"/>
    <property type="match status" value="1"/>
</dbReference>
<reference evidence="8 9" key="1">
    <citation type="submission" date="2021-05" db="EMBL/GenBank/DDBJ databases">
        <title>A Polyphasic approach of four new species of the genus Ohtaekwangia: Ohtaekwangia histidinii sp. nov., Ohtaekwangia cretensis sp. nov., Ohtaekwangia indiensis sp. nov., Ohtaekwangia reichenbachii sp. nov. from diverse environment.</title>
        <authorList>
            <person name="Octaviana S."/>
        </authorList>
    </citation>
    <scope>NUCLEOTIDE SEQUENCE [LARGE SCALE GENOMIC DNA]</scope>
    <source>
        <strain evidence="8 9">PWU20</strain>
    </source>
</reference>
<dbReference type="EMBL" id="JAHESD010000035">
    <property type="protein sequence ID" value="MBT1704633.1"/>
    <property type="molecule type" value="Genomic_DNA"/>
</dbReference>
<dbReference type="Pfam" id="PF00196">
    <property type="entry name" value="GerE"/>
    <property type="match status" value="1"/>
</dbReference>
<dbReference type="Pfam" id="PF00072">
    <property type="entry name" value="Response_reg"/>
    <property type="match status" value="1"/>
</dbReference>
<dbReference type="RefSeq" id="WP_254154590.1">
    <property type="nucleotide sequence ID" value="NZ_JAHESD010000035.1"/>
</dbReference>
<dbReference type="PRINTS" id="PR00038">
    <property type="entry name" value="HTHLUXR"/>
</dbReference>
<gene>
    <name evidence="8" type="ORF">KK060_15170</name>
</gene>
<keyword evidence="1 5" id="KW-0597">Phosphoprotein</keyword>
<evidence type="ECO:0000313" key="9">
    <source>
        <dbReference type="Proteomes" id="UP000772618"/>
    </source>
</evidence>
<comment type="caution">
    <text evidence="8">The sequence shown here is derived from an EMBL/GenBank/DDBJ whole genome shotgun (WGS) entry which is preliminary data.</text>
</comment>
<dbReference type="PANTHER" id="PTHR43214:SF41">
    <property type="entry name" value="NITRATE_NITRITE RESPONSE REGULATOR PROTEIN NARP"/>
    <property type="match status" value="1"/>
</dbReference>
<evidence type="ECO:0000256" key="2">
    <source>
        <dbReference type="ARBA" id="ARBA00023015"/>
    </source>
</evidence>
<accession>A0ABS5VU91</accession>
<protein>
    <submittedName>
        <fullName evidence="8">Response regulator transcription factor</fullName>
    </submittedName>
</protein>
<evidence type="ECO:0000313" key="8">
    <source>
        <dbReference type="EMBL" id="MBT1704633.1"/>
    </source>
</evidence>
<dbReference type="InterPro" id="IPR000792">
    <property type="entry name" value="Tscrpt_reg_LuxR_C"/>
</dbReference>
<dbReference type="InterPro" id="IPR011006">
    <property type="entry name" value="CheY-like_superfamily"/>
</dbReference>
<name>A0ABS5VU91_9BACT</name>
<keyword evidence="4" id="KW-0804">Transcription</keyword>
<dbReference type="InterPro" id="IPR039420">
    <property type="entry name" value="WalR-like"/>
</dbReference>
<evidence type="ECO:0000259" key="7">
    <source>
        <dbReference type="PROSITE" id="PS50110"/>
    </source>
</evidence>
<sequence>MAIRLFIVDDHSLIIEGLRSALQHEQDIEVVGHAVNAVSCRSFFEGNTADVVLMDINLPDGNGIDLCTDLLITHPYLKIIALSTFSQRSYVSKMMENGARGYILKNTDIVEIHEAIRQAYKGNIFISKEAGNTLYKPQSSNDADEVLPLTRREKEVLKFIAEGFTAPEIAEKLFVSQLTIESHRRNLMAKLKAKNTAVLIKIAMDRCLI</sequence>
<evidence type="ECO:0000256" key="4">
    <source>
        <dbReference type="ARBA" id="ARBA00023163"/>
    </source>
</evidence>
<dbReference type="PANTHER" id="PTHR43214">
    <property type="entry name" value="TWO-COMPONENT RESPONSE REGULATOR"/>
    <property type="match status" value="1"/>
</dbReference>
<evidence type="ECO:0000256" key="3">
    <source>
        <dbReference type="ARBA" id="ARBA00023125"/>
    </source>
</evidence>
<evidence type="ECO:0000256" key="5">
    <source>
        <dbReference type="PROSITE-ProRule" id="PRU00169"/>
    </source>
</evidence>
<dbReference type="InterPro" id="IPR001789">
    <property type="entry name" value="Sig_transdc_resp-reg_receiver"/>
</dbReference>
<dbReference type="InterPro" id="IPR058245">
    <property type="entry name" value="NreC/VraR/RcsB-like_REC"/>
</dbReference>
<dbReference type="PROSITE" id="PS00622">
    <property type="entry name" value="HTH_LUXR_1"/>
    <property type="match status" value="1"/>
</dbReference>
<keyword evidence="9" id="KW-1185">Reference proteome</keyword>
<organism evidence="8 9">
    <name type="scientific">Chryseosolibacter indicus</name>
    <dbReference type="NCBI Taxonomy" id="2782351"/>
    <lineage>
        <taxon>Bacteria</taxon>
        <taxon>Pseudomonadati</taxon>
        <taxon>Bacteroidota</taxon>
        <taxon>Cytophagia</taxon>
        <taxon>Cytophagales</taxon>
        <taxon>Chryseotaleaceae</taxon>
        <taxon>Chryseosolibacter</taxon>
    </lineage>
</organism>
<feature type="modified residue" description="4-aspartylphosphate" evidence="5">
    <location>
        <position position="55"/>
    </location>
</feature>
<dbReference type="InterPro" id="IPR016032">
    <property type="entry name" value="Sig_transdc_resp-reg_C-effctor"/>
</dbReference>